<dbReference type="RefSeq" id="WP_126292268.1">
    <property type="nucleotide sequence ID" value="NZ_JAXUAO010000080.1"/>
</dbReference>
<organism evidence="3 4">
    <name type="scientific">Lysinibacillus telephonicus</name>
    <dbReference type="NCBI Taxonomy" id="1714840"/>
    <lineage>
        <taxon>Bacteria</taxon>
        <taxon>Bacillati</taxon>
        <taxon>Bacillota</taxon>
        <taxon>Bacilli</taxon>
        <taxon>Bacillales</taxon>
        <taxon>Bacillaceae</taxon>
        <taxon>Lysinibacillus</taxon>
    </lineage>
</organism>
<dbReference type="EMBL" id="RXNR01000001">
    <property type="protein sequence ID" value="RTQ96472.1"/>
    <property type="molecule type" value="Genomic_DNA"/>
</dbReference>
<dbReference type="PANTHER" id="PTHR46211:SF14">
    <property type="entry name" value="GLYCEROPHOSPHODIESTER PHOSPHODIESTERASE"/>
    <property type="match status" value="1"/>
</dbReference>
<keyword evidence="1" id="KW-0812">Transmembrane</keyword>
<accession>A0A431UXG8</accession>
<dbReference type="InterPro" id="IPR017946">
    <property type="entry name" value="PLC-like_Pdiesterase_TIM-brl"/>
</dbReference>
<reference evidence="3 4" key="1">
    <citation type="submission" date="2018-12" db="EMBL/GenBank/DDBJ databases">
        <authorList>
            <person name="Yu L."/>
        </authorList>
    </citation>
    <scope>NUCLEOTIDE SEQUENCE [LARGE SCALE GENOMIC DNA]</scope>
    <source>
        <strain evidence="3 4">S5H2222</strain>
    </source>
</reference>
<evidence type="ECO:0000259" key="2">
    <source>
        <dbReference type="PROSITE" id="PS51704"/>
    </source>
</evidence>
<feature type="domain" description="GP-PDE" evidence="2">
    <location>
        <begin position="36"/>
        <end position="264"/>
    </location>
</feature>
<dbReference type="InterPro" id="IPR030395">
    <property type="entry name" value="GP_PDE_dom"/>
</dbReference>
<dbReference type="Gene3D" id="3.20.20.190">
    <property type="entry name" value="Phosphatidylinositol (PI) phosphodiesterase"/>
    <property type="match status" value="1"/>
</dbReference>
<dbReference type="OrthoDB" id="384721at2"/>
<evidence type="ECO:0000256" key="1">
    <source>
        <dbReference type="SAM" id="Phobius"/>
    </source>
</evidence>
<gene>
    <name evidence="3" type="ORF">EKG35_00020</name>
</gene>
<proteinExistence type="predicted"/>
<dbReference type="PANTHER" id="PTHR46211">
    <property type="entry name" value="GLYCEROPHOSPHORYL DIESTER PHOSPHODIESTERASE"/>
    <property type="match status" value="1"/>
</dbReference>
<dbReference type="PROSITE" id="PS51704">
    <property type="entry name" value="GP_PDE"/>
    <property type="match status" value="1"/>
</dbReference>
<comment type="caution">
    <text evidence="3">The sequence shown here is derived from an EMBL/GenBank/DDBJ whole genome shotgun (WGS) entry which is preliminary data.</text>
</comment>
<keyword evidence="1" id="KW-0472">Membrane</keyword>
<dbReference type="GO" id="GO:0006629">
    <property type="term" value="P:lipid metabolic process"/>
    <property type="evidence" value="ECO:0007669"/>
    <property type="project" value="InterPro"/>
</dbReference>
<name>A0A431UXG8_9BACI</name>
<evidence type="ECO:0000313" key="3">
    <source>
        <dbReference type="EMBL" id="RTQ96472.1"/>
    </source>
</evidence>
<dbReference type="AlphaFoldDB" id="A0A431UXG8"/>
<keyword evidence="4" id="KW-1185">Reference proteome</keyword>
<dbReference type="GO" id="GO:0008081">
    <property type="term" value="F:phosphoric diester hydrolase activity"/>
    <property type="evidence" value="ECO:0007669"/>
    <property type="project" value="InterPro"/>
</dbReference>
<dbReference type="Proteomes" id="UP000276349">
    <property type="component" value="Unassembled WGS sequence"/>
</dbReference>
<sequence>MKLLKIWIVFFILVLLGLIVFGIRENEALPGIIDKPKIFAHRGAINSFNESTITSYKIAAKNGVDALELDLRMTKDNVLIIMHDETIDRTTNGKGKVNDLSLEEIKKYETIGKYNGKTTKEDIPTLEELFQTFGDTQRYYIETRLVNGEAIMEEPLVQLLKNYNLLKKEKVAIQSFSEKSLEKMAKLAPDLRLTLLFKKGKFDLNKALSVDYPVIGLESSDASIKTINALHKQGKEVHVFFHNVESIEAQQEKMRELNVDGFFY</sequence>
<evidence type="ECO:0000313" key="4">
    <source>
        <dbReference type="Proteomes" id="UP000276349"/>
    </source>
</evidence>
<feature type="transmembrane region" description="Helical" evidence="1">
    <location>
        <begin position="6"/>
        <end position="23"/>
    </location>
</feature>
<dbReference type="Pfam" id="PF03009">
    <property type="entry name" value="GDPD"/>
    <property type="match status" value="1"/>
</dbReference>
<protein>
    <submittedName>
        <fullName evidence="3">Glycerophosphodiester phosphodiesterase</fullName>
    </submittedName>
</protein>
<keyword evidence="1" id="KW-1133">Transmembrane helix</keyword>
<dbReference type="SUPFAM" id="SSF51695">
    <property type="entry name" value="PLC-like phosphodiesterases"/>
    <property type="match status" value="1"/>
</dbReference>